<dbReference type="EMBL" id="VYQA01000011">
    <property type="protein sequence ID" value="KAA9027952.1"/>
    <property type="molecule type" value="Genomic_DNA"/>
</dbReference>
<accession>A0A5J5I2J1</accession>
<dbReference type="AlphaFoldDB" id="A0A5J5I2J1"/>
<dbReference type="PANTHER" id="PTHR33755">
    <property type="entry name" value="TOXIN PARE1-RELATED"/>
    <property type="match status" value="1"/>
</dbReference>
<evidence type="ECO:0000256" key="2">
    <source>
        <dbReference type="ARBA" id="ARBA00022649"/>
    </source>
</evidence>
<dbReference type="InterPro" id="IPR007712">
    <property type="entry name" value="RelE/ParE_toxin"/>
</dbReference>
<evidence type="ECO:0000313" key="4">
    <source>
        <dbReference type="EMBL" id="KAA9027952.1"/>
    </source>
</evidence>
<comment type="similarity">
    <text evidence="1">Belongs to the RelE toxin family.</text>
</comment>
<keyword evidence="6" id="KW-1185">Reference proteome</keyword>
<gene>
    <name evidence="4" type="ORF">F4U95_15500</name>
    <name evidence="3" type="ORF">F4U96_15375</name>
</gene>
<organism evidence="4 5">
    <name type="scientific">Sphingobium limneticum</name>
    <dbReference type="NCBI Taxonomy" id="1007511"/>
    <lineage>
        <taxon>Bacteria</taxon>
        <taxon>Pseudomonadati</taxon>
        <taxon>Pseudomonadota</taxon>
        <taxon>Alphaproteobacteria</taxon>
        <taxon>Sphingomonadales</taxon>
        <taxon>Sphingomonadaceae</taxon>
        <taxon>Sphingobium</taxon>
    </lineage>
</organism>
<reference evidence="5 6" key="1">
    <citation type="submission" date="2019-09" db="EMBL/GenBank/DDBJ databases">
        <authorList>
            <person name="Feng G."/>
        </authorList>
    </citation>
    <scope>NUCLEOTIDE SEQUENCE [LARGE SCALE GENOMIC DNA]</scope>
    <source>
        <strain evidence="4 5">KACC 19283</strain>
        <strain evidence="3 6">KACC 19284</strain>
    </source>
</reference>
<evidence type="ECO:0000313" key="3">
    <source>
        <dbReference type="EMBL" id="KAA9015029.1"/>
    </source>
</evidence>
<comment type="caution">
    <text evidence="4">The sequence shown here is derived from an EMBL/GenBank/DDBJ whole genome shotgun (WGS) entry which is preliminary data.</text>
</comment>
<dbReference type="PANTHER" id="PTHR33755:SF6">
    <property type="entry name" value="PLASMID STABILIZATION SYSTEM PROTEIN"/>
    <property type="match status" value="1"/>
</dbReference>
<name>A0A5J5I2J1_9SPHN</name>
<proteinExistence type="inferred from homology"/>
<dbReference type="RefSeq" id="WP_150426294.1">
    <property type="nucleotide sequence ID" value="NZ_VYQA01000011.1"/>
</dbReference>
<dbReference type="Proteomes" id="UP000326364">
    <property type="component" value="Unassembled WGS sequence"/>
</dbReference>
<dbReference type="EMBL" id="VYQB01000011">
    <property type="protein sequence ID" value="KAA9015029.1"/>
    <property type="molecule type" value="Genomic_DNA"/>
</dbReference>
<evidence type="ECO:0000313" key="5">
    <source>
        <dbReference type="Proteomes" id="UP000325933"/>
    </source>
</evidence>
<dbReference type="Pfam" id="PF05016">
    <property type="entry name" value="ParE_toxin"/>
    <property type="match status" value="1"/>
</dbReference>
<sequence>MKVRWSAQARHDRVAIWDHIAADNGDAAIRMDKAFSDTARRLADFPFIGHTGLVAGTREISPHRNYRLVYEVRDDIVWILTIVHAARQWPPE</sequence>
<dbReference type="InterPro" id="IPR035093">
    <property type="entry name" value="RelE/ParE_toxin_dom_sf"/>
</dbReference>
<dbReference type="Proteomes" id="UP000325933">
    <property type="component" value="Unassembled WGS sequence"/>
</dbReference>
<keyword evidence="2" id="KW-1277">Toxin-antitoxin system</keyword>
<dbReference type="Gene3D" id="3.30.2310.20">
    <property type="entry name" value="RelE-like"/>
    <property type="match status" value="1"/>
</dbReference>
<dbReference type="InterPro" id="IPR051803">
    <property type="entry name" value="TA_system_RelE-like_toxin"/>
</dbReference>
<evidence type="ECO:0000313" key="6">
    <source>
        <dbReference type="Proteomes" id="UP000326364"/>
    </source>
</evidence>
<protein>
    <submittedName>
        <fullName evidence="4">Type II toxin-antitoxin system RelE/ParE family toxin</fullName>
    </submittedName>
</protein>
<evidence type="ECO:0000256" key="1">
    <source>
        <dbReference type="ARBA" id="ARBA00006226"/>
    </source>
</evidence>